<reference evidence="2" key="1">
    <citation type="journal article" date="2020" name="Nature">
        <title>Giant virus diversity and host interactions through global metagenomics.</title>
        <authorList>
            <person name="Schulz F."/>
            <person name="Roux S."/>
            <person name="Paez-Espino D."/>
            <person name="Jungbluth S."/>
            <person name="Walsh D.A."/>
            <person name="Denef V.J."/>
            <person name="McMahon K.D."/>
            <person name="Konstantinidis K.T."/>
            <person name="Eloe-Fadrosh E.A."/>
            <person name="Kyrpides N.C."/>
            <person name="Woyke T."/>
        </authorList>
    </citation>
    <scope>NUCLEOTIDE SEQUENCE</scope>
    <source>
        <strain evidence="2">GVMAG-M-3300020166-5</strain>
    </source>
</reference>
<accession>A0A6C0BXM2</accession>
<proteinExistence type="predicted"/>
<feature type="domain" description="RING-type" evidence="1">
    <location>
        <begin position="18"/>
        <end position="73"/>
    </location>
</feature>
<dbReference type="SMART" id="SM00184">
    <property type="entry name" value="RING"/>
    <property type="match status" value="1"/>
</dbReference>
<dbReference type="CDD" id="cd16448">
    <property type="entry name" value="RING-H2"/>
    <property type="match status" value="1"/>
</dbReference>
<organism evidence="2">
    <name type="scientific">viral metagenome</name>
    <dbReference type="NCBI Taxonomy" id="1070528"/>
    <lineage>
        <taxon>unclassified sequences</taxon>
        <taxon>metagenomes</taxon>
        <taxon>organismal metagenomes</taxon>
    </lineage>
</organism>
<sequence length="202" mass="23395">MALNILNVNIPSVEDNICIICHDQLDTAQTYKLPECNHTYHTHCIVTWFRHRGSYDYDEYGRKVEVDGKCPHCGNNGINNVGKSEPKSYGCVRRRCYLSPTEHARFKTIKRERKKHGESPILNKLFDKLDVMEKKLKDATLSDSLFKKKITTDAVNYSETKKIIRQNRNKLWGARRNVGRIRKEISAFPIVPLIIPIPIDIN</sequence>
<dbReference type="PROSITE" id="PS50089">
    <property type="entry name" value="ZF_RING_2"/>
    <property type="match status" value="1"/>
</dbReference>
<protein>
    <recommendedName>
        <fullName evidence="1">RING-type domain-containing protein</fullName>
    </recommendedName>
</protein>
<dbReference type="AlphaFoldDB" id="A0A6C0BXM2"/>
<dbReference type="InterPro" id="IPR001841">
    <property type="entry name" value="Znf_RING"/>
</dbReference>
<dbReference type="SUPFAM" id="SSF57850">
    <property type="entry name" value="RING/U-box"/>
    <property type="match status" value="1"/>
</dbReference>
<evidence type="ECO:0000259" key="1">
    <source>
        <dbReference type="PROSITE" id="PS50089"/>
    </source>
</evidence>
<dbReference type="Gene3D" id="3.30.40.10">
    <property type="entry name" value="Zinc/RING finger domain, C3HC4 (zinc finger)"/>
    <property type="match status" value="1"/>
</dbReference>
<dbReference type="EMBL" id="MN739280">
    <property type="protein sequence ID" value="QHS96832.1"/>
    <property type="molecule type" value="Genomic_DNA"/>
</dbReference>
<dbReference type="Pfam" id="PF13639">
    <property type="entry name" value="zf-RING_2"/>
    <property type="match status" value="1"/>
</dbReference>
<evidence type="ECO:0000313" key="2">
    <source>
        <dbReference type="EMBL" id="QHS96832.1"/>
    </source>
</evidence>
<name>A0A6C0BXM2_9ZZZZ</name>
<dbReference type="InterPro" id="IPR013083">
    <property type="entry name" value="Znf_RING/FYVE/PHD"/>
</dbReference>